<evidence type="ECO:0000259" key="12">
    <source>
        <dbReference type="PROSITE" id="PS50846"/>
    </source>
</evidence>
<dbReference type="FunFam" id="3.30.70.100:FF:000008">
    <property type="entry name" value="Copper transport protein ATOX1"/>
    <property type="match status" value="1"/>
</dbReference>
<keyword evidence="2" id="KW-0479">Metal-binding</keyword>
<dbReference type="PANTHER" id="PTHR46365:SF1">
    <property type="entry name" value="COPPER TRANSPORT PROTEIN ATOX1"/>
    <property type="match status" value="1"/>
</dbReference>
<dbReference type="GO" id="GO:0005829">
    <property type="term" value="C:cytosol"/>
    <property type="evidence" value="ECO:0007669"/>
    <property type="project" value="TreeGrafter"/>
</dbReference>
<evidence type="ECO:0000256" key="5">
    <source>
        <dbReference type="ARBA" id="ARBA00023065"/>
    </source>
</evidence>
<evidence type="ECO:0000256" key="1">
    <source>
        <dbReference type="ARBA" id="ARBA00022448"/>
    </source>
</evidence>
<keyword evidence="4" id="KW-0186">Copper</keyword>
<accession>A0A433U391</accession>
<evidence type="ECO:0000256" key="6">
    <source>
        <dbReference type="ARBA" id="ARBA00023186"/>
    </source>
</evidence>
<keyword evidence="14" id="KW-1185">Reference proteome</keyword>
<evidence type="ECO:0000256" key="11">
    <source>
        <dbReference type="ARBA" id="ARBA00046351"/>
    </source>
</evidence>
<dbReference type="EMBL" id="RQTK01000087">
    <property type="protein sequence ID" value="RUS88284.1"/>
    <property type="molecule type" value="Genomic_DNA"/>
</dbReference>
<dbReference type="STRING" id="188477.A0A433U391"/>
<evidence type="ECO:0000256" key="10">
    <source>
        <dbReference type="ARBA" id="ARBA00043201"/>
    </source>
</evidence>
<evidence type="ECO:0000256" key="2">
    <source>
        <dbReference type="ARBA" id="ARBA00022723"/>
    </source>
</evidence>
<dbReference type="CDD" id="cd00371">
    <property type="entry name" value="HMA"/>
    <property type="match status" value="1"/>
</dbReference>
<dbReference type="InterPro" id="IPR051881">
    <property type="entry name" value="Copper_transport_ATOX1-like"/>
</dbReference>
<dbReference type="GO" id="GO:0016531">
    <property type="term" value="F:copper chaperone activity"/>
    <property type="evidence" value="ECO:0007669"/>
    <property type="project" value="TreeGrafter"/>
</dbReference>
<sequence length="71" mass="7800">MAEKVHQFHMEMTCEGCVAAAKKVMGKLPEVSNVEADATTKQVYVTSTLPAEKLLEQLKKTGKEITYVGTK</sequence>
<comment type="subunit">
    <text evidence="11">Homodimer. Interacts with ATP7B. Interacts with ATP7A. Interacts (via dimer form) with SLC31A1 (via C-terminal domain); this interaction improves ATOX1 stability and controls intracellular Cu(I) levels.</text>
</comment>
<dbReference type="PROSITE" id="PS50846">
    <property type="entry name" value="HMA_2"/>
    <property type="match status" value="1"/>
</dbReference>
<comment type="similarity">
    <text evidence="8">Belongs to the ATX1 family.</text>
</comment>
<protein>
    <recommendedName>
        <fullName evidence="9">Copper transport protein ATOX1</fullName>
    </recommendedName>
    <alternativeName>
        <fullName evidence="10">Metal transport protein ATX1</fullName>
    </alternativeName>
</protein>
<dbReference type="Gene3D" id="3.30.70.100">
    <property type="match status" value="1"/>
</dbReference>
<dbReference type="GO" id="GO:0046872">
    <property type="term" value="F:metal ion binding"/>
    <property type="evidence" value="ECO:0007669"/>
    <property type="project" value="UniProtKB-KW"/>
</dbReference>
<dbReference type="AlphaFoldDB" id="A0A433U391"/>
<keyword evidence="3" id="KW-0187">Copper transport</keyword>
<feature type="domain" description="HMA" evidence="12">
    <location>
        <begin position="3"/>
        <end position="66"/>
    </location>
</feature>
<evidence type="ECO:0000313" key="14">
    <source>
        <dbReference type="Proteomes" id="UP000271974"/>
    </source>
</evidence>
<dbReference type="Proteomes" id="UP000271974">
    <property type="component" value="Unassembled WGS sequence"/>
</dbReference>
<dbReference type="GO" id="GO:0006825">
    <property type="term" value="P:copper ion transport"/>
    <property type="evidence" value="ECO:0007669"/>
    <property type="project" value="UniProtKB-KW"/>
</dbReference>
<dbReference type="OrthoDB" id="689350at2759"/>
<proteinExistence type="inferred from homology"/>
<gene>
    <name evidence="13" type="ORF">EGW08_003922</name>
</gene>
<reference evidence="13 14" key="1">
    <citation type="submission" date="2019-01" db="EMBL/GenBank/DDBJ databases">
        <title>A draft genome assembly of the solar-powered sea slug Elysia chlorotica.</title>
        <authorList>
            <person name="Cai H."/>
            <person name="Li Q."/>
            <person name="Fang X."/>
            <person name="Li J."/>
            <person name="Curtis N.E."/>
            <person name="Altenburger A."/>
            <person name="Shibata T."/>
            <person name="Feng M."/>
            <person name="Maeda T."/>
            <person name="Schwartz J.A."/>
            <person name="Shigenobu S."/>
            <person name="Lundholm N."/>
            <person name="Nishiyama T."/>
            <person name="Yang H."/>
            <person name="Hasebe M."/>
            <person name="Li S."/>
            <person name="Pierce S.K."/>
            <person name="Wang J."/>
        </authorList>
    </citation>
    <scope>NUCLEOTIDE SEQUENCE [LARGE SCALE GENOMIC DNA]</scope>
    <source>
        <strain evidence="13">EC2010</strain>
        <tissue evidence="13">Whole organism of an adult</tissue>
    </source>
</reference>
<evidence type="ECO:0000313" key="13">
    <source>
        <dbReference type="EMBL" id="RUS88284.1"/>
    </source>
</evidence>
<dbReference type="PANTHER" id="PTHR46365">
    <property type="entry name" value="COPPER TRANSPORT PROTEIN ATOX1"/>
    <property type="match status" value="1"/>
</dbReference>
<evidence type="ECO:0000256" key="4">
    <source>
        <dbReference type="ARBA" id="ARBA00023008"/>
    </source>
</evidence>
<keyword evidence="6" id="KW-0143">Chaperone</keyword>
<evidence type="ECO:0000256" key="9">
    <source>
        <dbReference type="ARBA" id="ARBA00040962"/>
    </source>
</evidence>
<dbReference type="InterPro" id="IPR006121">
    <property type="entry name" value="HMA_dom"/>
</dbReference>
<evidence type="ECO:0000256" key="3">
    <source>
        <dbReference type="ARBA" id="ARBA00022796"/>
    </source>
</evidence>
<name>A0A433U391_ELYCH</name>
<evidence type="ECO:0000256" key="7">
    <source>
        <dbReference type="ARBA" id="ARBA00037651"/>
    </source>
</evidence>
<dbReference type="InterPro" id="IPR036163">
    <property type="entry name" value="HMA_dom_sf"/>
</dbReference>
<evidence type="ECO:0000256" key="8">
    <source>
        <dbReference type="ARBA" id="ARBA00038171"/>
    </source>
</evidence>
<keyword evidence="1" id="KW-0813">Transport</keyword>
<comment type="caution">
    <text evidence="13">The sequence shown here is derived from an EMBL/GenBank/DDBJ whole genome shotgun (WGS) entry which is preliminary data.</text>
</comment>
<dbReference type="Pfam" id="PF00403">
    <property type="entry name" value="HMA"/>
    <property type="match status" value="1"/>
</dbReference>
<keyword evidence="5" id="KW-0406">Ion transport</keyword>
<organism evidence="13 14">
    <name type="scientific">Elysia chlorotica</name>
    <name type="common">Eastern emerald elysia</name>
    <name type="synonym">Sea slug</name>
    <dbReference type="NCBI Taxonomy" id="188477"/>
    <lineage>
        <taxon>Eukaryota</taxon>
        <taxon>Metazoa</taxon>
        <taxon>Spiralia</taxon>
        <taxon>Lophotrochozoa</taxon>
        <taxon>Mollusca</taxon>
        <taxon>Gastropoda</taxon>
        <taxon>Heterobranchia</taxon>
        <taxon>Euthyneura</taxon>
        <taxon>Panpulmonata</taxon>
        <taxon>Sacoglossa</taxon>
        <taxon>Placobranchoidea</taxon>
        <taxon>Plakobranchidae</taxon>
        <taxon>Elysia</taxon>
    </lineage>
</organism>
<dbReference type="SUPFAM" id="SSF55008">
    <property type="entry name" value="HMA, heavy metal-associated domain"/>
    <property type="match status" value="1"/>
</dbReference>
<comment type="function">
    <text evidence="7">Binds and deliver cytosolic copper to the copper ATPase proteins. May be important in cellular antioxidant defense.</text>
</comment>